<comment type="pathway">
    <text evidence="6">Metabolic intermediate biosynthesis; acetyl-CoA biosynthesis; acetyl-CoA from acetate: step 1/2.</text>
</comment>
<comment type="catalytic activity">
    <reaction evidence="6">
        <text>acetate + ATP = acetyl phosphate + ADP</text>
        <dbReference type="Rhea" id="RHEA:11352"/>
        <dbReference type="ChEBI" id="CHEBI:22191"/>
        <dbReference type="ChEBI" id="CHEBI:30089"/>
        <dbReference type="ChEBI" id="CHEBI:30616"/>
        <dbReference type="ChEBI" id="CHEBI:456216"/>
        <dbReference type="EC" id="2.7.2.1"/>
    </reaction>
</comment>
<dbReference type="UniPathway" id="UPA00340">
    <property type="reaction ID" value="UER00458"/>
</dbReference>
<keyword evidence="3 6" id="KW-0547">Nucleotide-binding</keyword>
<comment type="cofactor">
    <cofactor evidence="6">
        <name>Mg(2+)</name>
        <dbReference type="ChEBI" id="CHEBI:18420"/>
    </cofactor>
    <cofactor evidence="6">
        <name>Mn(2+)</name>
        <dbReference type="ChEBI" id="CHEBI:29035"/>
    </cofactor>
    <text evidence="6">Mg(2+). Can also accept Mn(2+).</text>
</comment>
<dbReference type="HAMAP" id="MF_00020">
    <property type="entry name" value="Acetate_kinase"/>
    <property type="match status" value="1"/>
</dbReference>
<dbReference type="PIRSF" id="PIRSF000722">
    <property type="entry name" value="Acetate_prop_kin"/>
    <property type="match status" value="1"/>
</dbReference>
<reference evidence="8 9" key="1">
    <citation type="submission" date="2016-07" db="EMBL/GenBank/DDBJ databases">
        <title>Draft genome sequence of Prauserella muralis DSM 45305, isolated from a mould-covered wall in an indoor environment.</title>
        <authorList>
            <person name="Ruckert C."/>
            <person name="Albersmeier A."/>
            <person name="Jiang C.-L."/>
            <person name="Jiang Y."/>
            <person name="Kalinowski J."/>
            <person name="Schneider O."/>
            <person name="Winkler A."/>
            <person name="Zotchev S.B."/>
        </authorList>
    </citation>
    <scope>NUCLEOTIDE SEQUENCE [LARGE SCALE GENOMIC DNA]</scope>
    <source>
        <strain evidence="8 9">DSM 45305</strain>
    </source>
</reference>
<evidence type="ECO:0000313" key="8">
    <source>
        <dbReference type="EMBL" id="PXY32129.1"/>
    </source>
</evidence>
<dbReference type="PROSITE" id="PS01076">
    <property type="entry name" value="ACETATE_KINASE_2"/>
    <property type="match status" value="1"/>
</dbReference>
<evidence type="ECO:0000256" key="4">
    <source>
        <dbReference type="ARBA" id="ARBA00022777"/>
    </source>
</evidence>
<evidence type="ECO:0000256" key="6">
    <source>
        <dbReference type="HAMAP-Rule" id="MF_00020"/>
    </source>
</evidence>
<evidence type="ECO:0000256" key="7">
    <source>
        <dbReference type="RuleBase" id="RU003835"/>
    </source>
</evidence>
<feature type="site" description="Transition state stabilizer" evidence="6">
    <location>
        <position position="208"/>
    </location>
</feature>
<dbReference type="PANTHER" id="PTHR21060:SF15">
    <property type="entry name" value="ACETATE KINASE-RELATED"/>
    <property type="match status" value="1"/>
</dbReference>
<dbReference type="PANTHER" id="PTHR21060">
    <property type="entry name" value="ACETATE KINASE"/>
    <property type="match status" value="1"/>
</dbReference>
<comment type="function">
    <text evidence="6">Catalyzes the formation of acetyl phosphate from acetate and ATP. Can also catalyze the reverse reaction.</text>
</comment>
<dbReference type="Proteomes" id="UP000249915">
    <property type="component" value="Unassembled WGS sequence"/>
</dbReference>
<comment type="subunit">
    <text evidence="6">Homodimer.</text>
</comment>
<evidence type="ECO:0000256" key="3">
    <source>
        <dbReference type="ARBA" id="ARBA00022741"/>
    </source>
</evidence>
<feature type="active site" description="Proton donor/acceptor" evidence="6">
    <location>
        <position position="115"/>
    </location>
</feature>
<organism evidence="8 9">
    <name type="scientific">Prauserella muralis</name>
    <dbReference type="NCBI Taxonomy" id="588067"/>
    <lineage>
        <taxon>Bacteria</taxon>
        <taxon>Bacillati</taxon>
        <taxon>Actinomycetota</taxon>
        <taxon>Actinomycetes</taxon>
        <taxon>Pseudonocardiales</taxon>
        <taxon>Pseudonocardiaceae</taxon>
        <taxon>Prauserella</taxon>
    </lineage>
</organism>
<comment type="subcellular location">
    <subcellularLocation>
        <location evidence="6">Cytoplasm</location>
    </subcellularLocation>
</comment>
<dbReference type="PROSITE" id="PS01075">
    <property type="entry name" value="ACETATE_KINASE_1"/>
    <property type="match status" value="1"/>
</dbReference>
<dbReference type="Pfam" id="PF00871">
    <property type="entry name" value="Acetate_kinase"/>
    <property type="match status" value="1"/>
</dbReference>
<dbReference type="AlphaFoldDB" id="A0A2V4BDI4"/>
<keyword evidence="6" id="KW-0460">Magnesium</keyword>
<dbReference type="SUPFAM" id="SSF53067">
    <property type="entry name" value="Actin-like ATPase domain"/>
    <property type="match status" value="2"/>
</dbReference>
<dbReference type="PRINTS" id="PR00471">
    <property type="entry name" value="ACETATEKNASE"/>
</dbReference>
<accession>A0A2V4BDI4</accession>
<name>A0A2V4BDI4_9PSEU</name>
<feature type="binding site" evidence="6">
    <location>
        <begin position="298"/>
        <end position="302"/>
    </location>
    <ligand>
        <name>ATP</name>
        <dbReference type="ChEBI" id="CHEBI:30616"/>
    </ligand>
</feature>
<dbReference type="InterPro" id="IPR000890">
    <property type="entry name" value="Aliphatic_acid_kin_short-chain"/>
</dbReference>
<feature type="binding site" evidence="6">
    <location>
        <position position="58"/>
    </location>
    <ligand>
        <name>substrate</name>
    </ligand>
</feature>
<dbReference type="InterPro" id="IPR043129">
    <property type="entry name" value="ATPase_NBD"/>
</dbReference>
<dbReference type="Gene3D" id="3.30.420.40">
    <property type="match status" value="2"/>
</dbReference>
<dbReference type="InterPro" id="IPR004372">
    <property type="entry name" value="Ac/propionate_kinase"/>
</dbReference>
<feature type="binding site" evidence="6">
    <location>
        <position position="351"/>
    </location>
    <ligand>
        <name>Mg(2+)</name>
        <dbReference type="ChEBI" id="CHEBI:18420"/>
    </ligand>
</feature>
<dbReference type="GO" id="GO:0005524">
    <property type="term" value="F:ATP binding"/>
    <property type="evidence" value="ECO:0007669"/>
    <property type="project" value="UniProtKB-KW"/>
</dbReference>
<keyword evidence="4 6" id="KW-0418">Kinase</keyword>
<keyword evidence="2 6" id="KW-0808">Transferase</keyword>
<keyword evidence="5 6" id="KW-0067">ATP-binding</keyword>
<comment type="caution">
    <text evidence="8">The sequence shown here is derived from an EMBL/GenBank/DDBJ whole genome shotgun (WGS) entry which is preliminary data.</text>
</comment>
<protein>
    <recommendedName>
        <fullName evidence="6">Acetate kinase</fullName>
        <ecNumber evidence="6">2.7.2.1</ecNumber>
    </recommendedName>
    <alternativeName>
        <fullName evidence="6">Acetokinase</fullName>
    </alternativeName>
</protein>
<evidence type="ECO:0000256" key="2">
    <source>
        <dbReference type="ARBA" id="ARBA00022679"/>
    </source>
</evidence>
<evidence type="ECO:0000256" key="5">
    <source>
        <dbReference type="ARBA" id="ARBA00022840"/>
    </source>
</evidence>
<dbReference type="InterPro" id="IPR023865">
    <property type="entry name" value="Aliphatic_acid_kinase_CS"/>
</dbReference>
<evidence type="ECO:0000256" key="1">
    <source>
        <dbReference type="ARBA" id="ARBA00008748"/>
    </source>
</evidence>
<dbReference type="RefSeq" id="WP_112280173.1">
    <property type="nucleotide sequence ID" value="NZ_MASW01000001.1"/>
</dbReference>
<dbReference type="NCBIfam" id="TIGR00016">
    <property type="entry name" value="ackA"/>
    <property type="match status" value="1"/>
</dbReference>
<keyword evidence="6" id="KW-0479">Metal-binding</keyword>
<feature type="site" description="Transition state stabilizer" evidence="6">
    <location>
        <position position="147"/>
    </location>
</feature>
<keyword evidence="9" id="KW-1185">Reference proteome</keyword>
<feature type="binding site" evidence="6">
    <location>
        <begin position="250"/>
        <end position="252"/>
    </location>
    <ligand>
        <name>ATP</name>
        <dbReference type="ChEBI" id="CHEBI:30616"/>
    </ligand>
</feature>
<dbReference type="GO" id="GO:0006085">
    <property type="term" value="P:acetyl-CoA biosynthetic process"/>
    <property type="evidence" value="ECO:0007669"/>
    <property type="project" value="UniProtKB-UniRule"/>
</dbReference>
<feature type="binding site" evidence="6">
    <location>
        <position position="14"/>
    </location>
    <ligand>
        <name>ATP</name>
        <dbReference type="ChEBI" id="CHEBI:30616"/>
    </ligand>
</feature>
<dbReference type="GO" id="GO:0006083">
    <property type="term" value="P:acetate metabolic process"/>
    <property type="evidence" value="ECO:0007669"/>
    <property type="project" value="TreeGrafter"/>
</dbReference>
<gene>
    <name evidence="6" type="primary">ackA</name>
    <name evidence="8" type="ORF">BAY60_07495</name>
</gene>
<evidence type="ECO:0000313" key="9">
    <source>
        <dbReference type="Proteomes" id="UP000249915"/>
    </source>
</evidence>
<proteinExistence type="inferred from homology"/>
<dbReference type="GO" id="GO:0000287">
    <property type="term" value="F:magnesium ion binding"/>
    <property type="evidence" value="ECO:0007669"/>
    <property type="project" value="UniProtKB-UniRule"/>
</dbReference>
<comment type="similarity">
    <text evidence="1 6 7">Belongs to the acetokinase family.</text>
</comment>
<dbReference type="OrthoDB" id="9802453at2"/>
<dbReference type="EMBL" id="MASW01000001">
    <property type="protein sequence ID" value="PXY32129.1"/>
    <property type="molecule type" value="Genomic_DNA"/>
</dbReference>
<dbReference type="GO" id="GO:0005737">
    <property type="term" value="C:cytoplasm"/>
    <property type="evidence" value="ECO:0007669"/>
    <property type="project" value="UniProtKB-SubCell"/>
</dbReference>
<feature type="binding site" evidence="6">
    <location>
        <begin position="175"/>
        <end position="179"/>
    </location>
    <ligand>
        <name>ATP</name>
        <dbReference type="ChEBI" id="CHEBI:30616"/>
    </ligand>
</feature>
<feature type="binding site" evidence="6">
    <location>
        <position position="7"/>
    </location>
    <ligand>
        <name>Mg(2+)</name>
        <dbReference type="ChEBI" id="CHEBI:18420"/>
    </ligand>
</feature>
<keyword evidence="6" id="KW-0963">Cytoplasm</keyword>
<dbReference type="GO" id="GO:0008776">
    <property type="term" value="F:acetate kinase activity"/>
    <property type="evidence" value="ECO:0007669"/>
    <property type="project" value="UniProtKB-UniRule"/>
</dbReference>
<dbReference type="EC" id="2.7.2.1" evidence="6"/>
<sequence length="365" mass="38148">MHVLVVNAGSSSLKVRLLGAGDEVVDTLDLGSWQGAHESDELAEFVKGLPAVDAVGHRIVHGGTEFRDPVVLDDRVRERIAALTELAPLHQPRGLAGIDAVAGVLPGTPAVACFDTAFHTTLPDEAAVYALPHEWNRRWSLRRYGFHGLSHDYAARRAADLLGRPVGELRTVTCHLGAGASLAAVAGGRSVDTTMGFTPLAGLVMATRTGSVDPGLVLWLQQHAGLDAGQVSHALEHESGLAGLAGGSGDMREVLRGADAGEPRATLAFGVYVHRLRREIAAMTASLGGLDALVFTGGVGEHGPRVRQAAVESLGYLGVRVDPGRNDAATGDADIGADGADVRTLVVTAREDLEIARHTRATLLS</sequence>